<gene>
    <name evidence="1" type="primary">ORF165517</name>
</gene>
<accession>A0A0B7B8U5</accession>
<proteinExistence type="predicted"/>
<protein>
    <submittedName>
        <fullName evidence="1">Uncharacterized protein</fullName>
    </submittedName>
</protein>
<feature type="non-terminal residue" evidence="1">
    <location>
        <position position="65"/>
    </location>
</feature>
<dbReference type="AlphaFoldDB" id="A0A0B7B8U5"/>
<sequence>MGYQRRLDSSCNCVRGLLARLYTMEDCQSSFMPLRLLDKDACCPLSSVLLDWVTCKVLKRHSVDT</sequence>
<name>A0A0B7B8U5_9EUPU</name>
<dbReference type="EMBL" id="HACG01041610">
    <property type="protein sequence ID" value="CEK88475.1"/>
    <property type="molecule type" value="Transcribed_RNA"/>
</dbReference>
<organism evidence="1">
    <name type="scientific">Arion vulgaris</name>
    <dbReference type="NCBI Taxonomy" id="1028688"/>
    <lineage>
        <taxon>Eukaryota</taxon>
        <taxon>Metazoa</taxon>
        <taxon>Spiralia</taxon>
        <taxon>Lophotrochozoa</taxon>
        <taxon>Mollusca</taxon>
        <taxon>Gastropoda</taxon>
        <taxon>Heterobranchia</taxon>
        <taxon>Euthyneura</taxon>
        <taxon>Panpulmonata</taxon>
        <taxon>Eupulmonata</taxon>
        <taxon>Stylommatophora</taxon>
        <taxon>Helicina</taxon>
        <taxon>Arionoidea</taxon>
        <taxon>Arionidae</taxon>
        <taxon>Arion</taxon>
    </lineage>
</organism>
<reference evidence="1" key="1">
    <citation type="submission" date="2014-12" db="EMBL/GenBank/DDBJ databases">
        <title>Insight into the proteome of Arion vulgaris.</title>
        <authorList>
            <person name="Aradska J."/>
            <person name="Bulat T."/>
            <person name="Smidak R."/>
            <person name="Sarate P."/>
            <person name="Gangsoo J."/>
            <person name="Sialana F."/>
            <person name="Bilban M."/>
            <person name="Lubec G."/>
        </authorList>
    </citation>
    <scope>NUCLEOTIDE SEQUENCE</scope>
    <source>
        <tissue evidence="1">Skin</tissue>
    </source>
</reference>
<evidence type="ECO:0000313" key="1">
    <source>
        <dbReference type="EMBL" id="CEK88475.1"/>
    </source>
</evidence>